<accession>A0A2I1FVA1</accession>
<dbReference type="VEuPathDB" id="FungiDB:FUN_018515"/>
<evidence type="ECO:0000256" key="10">
    <source>
        <dbReference type="PIRSR" id="PIRSR037913-1"/>
    </source>
</evidence>
<dbReference type="PANTHER" id="PTHR10625">
    <property type="entry name" value="HISTONE DEACETYLASE HDAC1-RELATED"/>
    <property type="match status" value="1"/>
</dbReference>
<protein>
    <recommendedName>
        <fullName evidence="2">histone deacetylase</fullName>
        <ecNumber evidence="2">3.5.1.98</ecNumber>
    </recommendedName>
</protein>
<dbReference type="AlphaFoldDB" id="A0A2I1FVA1"/>
<dbReference type="PANTHER" id="PTHR10625:SF10">
    <property type="entry name" value="HISTONE DEACETYLASE HDAC1"/>
    <property type="match status" value="1"/>
</dbReference>
<feature type="binding site" evidence="11">
    <location>
        <position position="102"/>
    </location>
    <ligand>
        <name>substrate</name>
    </ligand>
</feature>
<feature type="domain" description="Histone deacetylase" evidence="14">
    <location>
        <begin position="31"/>
        <end position="319"/>
    </location>
</feature>
<evidence type="ECO:0000256" key="1">
    <source>
        <dbReference type="ARBA" id="ARBA00004123"/>
    </source>
</evidence>
<feature type="compositionally biased region" description="Basic and acidic residues" evidence="13">
    <location>
        <begin position="579"/>
        <end position="596"/>
    </location>
</feature>
<evidence type="ECO:0000256" key="12">
    <source>
        <dbReference type="PIRSR" id="PIRSR037913-3"/>
    </source>
</evidence>
<feature type="region of interest" description="Disordered" evidence="13">
    <location>
        <begin position="389"/>
        <end position="623"/>
    </location>
</feature>
<dbReference type="GO" id="GO:0046872">
    <property type="term" value="F:metal ion binding"/>
    <property type="evidence" value="ECO:0007669"/>
    <property type="project" value="UniProtKB-KW"/>
</dbReference>
<keyword evidence="8" id="KW-0539">Nucleus</keyword>
<dbReference type="VEuPathDB" id="FungiDB:RhiirFUN_014944"/>
<proteinExistence type="inferred from homology"/>
<evidence type="ECO:0000256" key="9">
    <source>
        <dbReference type="ARBA" id="ARBA00061569"/>
    </source>
</evidence>
<sequence length="623" mass="70466">MATLAGHSKSKKRVSYFYDEDVGNFTYGQGHPMKPHRMRMVHDLVVNYNLFKKMEVLSPKRATPRQMTRFHTDEYIDFLCRVTPQNVEELSMQQTRFNVGEDCPIFEGLFEFCTISAGGSIDAANKLTGGESDIAINWSGGLHHAKRFEASGFCYVNDIVLAILELLRYHQRVLYIDIDIHHGDGVEEAFYTTDRVLTCSFHKFGQFFPGTGDVSDVGIGTGKHYAVNFPLKDGMDDWNYQNVFRPVVEHIMGWYRPGAVVLQCGADSLAGDRLGCFNLSMKGHAACVEFVKGFNLPMLVVGGGGYTIRNVARAWTYETGLLLGEHLSEDLPYNNFLEYYGPEYKLDVPANNMENMNTPAYLADMKAKVFENLRNIPFAPSVQMQQVPYDYESEEEEDNENPDIRMSQRQRNTLVVPENELSDSEDEGNRRNERNYNSNGRESSSRKSRASHKNSSNEHEGRSTSSRTHKSSSGVREKDGRKMLKTRLIDDVLNTSIRRTSPSVDRPSIMVTSSPSTNTSTSKHTIPSGPEVTTKQEPEILDSTVSLTQPQVEDTTKTNDNTNNVDNNENDDDENNNNDIKDNKEEIKDENNDKSNEPVAMEIDTNESLPEIKREPEDVVMQQ</sequence>
<evidence type="ECO:0000256" key="13">
    <source>
        <dbReference type="SAM" id="MobiDB-lite"/>
    </source>
</evidence>
<evidence type="ECO:0000256" key="11">
    <source>
        <dbReference type="PIRSR" id="PIRSR037913-2"/>
    </source>
</evidence>
<dbReference type="GO" id="GO:0031507">
    <property type="term" value="P:heterochromatin formation"/>
    <property type="evidence" value="ECO:0007669"/>
    <property type="project" value="TreeGrafter"/>
</dbReference>
<feature type="binding site" evidence="12">
    <location>
        <position position="181"/>
    </location>
    <ligand>
        <name>a divalent metal cation</name>
        <dbReference type="ChEBI" id="CHEBI:60240"/>
    </ligand>
</feature>
<dbReference type="InterPro" id="IPR003084">
    <property type="entry name" value="HDAC_I/II"/>
</dbReference>
<feature type="binding site" evidence="12">
    <location>
        <position position="267"/>
    </location>
    <ligand>
        <name>a divalent metal cation</name>
        <dbReference type="ChEBI" id="CHEBI:60240"/>
    </ligand>
</feature>
<dbReference type="Gene3D" id="3.40.800.20">
    <property type="entry name" value="Histone deacetylase domain"/>
    <property type="match status" value="1"/>
</dbReference>
<dbReference type="GO" id="GO:0141221">
    <property type="term" value="F:histone deacetylase activity, hydrolytic mechanism"/>
    <property type="evidence" value="ECO:0007669"/>
    <property type="project" value="UniProtKB-EC"/>
</dbReference>
<evidence type="ECO:0000256" key="3">
    <source>
        <dbReference type="ARBA" id="ARBA00022491"/>
    </source>
</evidence>
<keyword evidence="4" id="KW-0378">Hydrolase</keyword>
<evidence type="ECO:0000256" key="2">
    <source>
        <dbReference type="ARBA" id="ARBA00012111"/>
    </source>
</evidence>
<evidence type="ECO:0000313" key="16">
    <source>
        <dbReference type="Proteomes" id="UP000234323"/>
    </source>
</evidence>
<dbReference type="InterPro" id="IPR000286">
    <property type="entry name" value="HDACs"/>
</dbReference>
<organism evidence="15 16">
    <name type="scientific">Rhizophagus irregularis</name>
    <dbReference type="NCBI Taxonomy" id="588596"/>
    <lineage>
        <taxon>Eukaryota</taxon>
        <taxon>Fungi</taxon>
        <taxon>Fungi incertae sedis</taxon>
        <taxon>Mucoromycota</taxon>
        <taxon>Glomeromycotina</taxon>
        <taxon>Glomeromycetes</taxon>
        <taxon>Glomerales</taxon>
        <taxon>Glomeraceae</taxon>
        <taxon>Rhizophagus</taxon>
    </lineage>
</organism>
<keyword evidence="3" id="KW-0678">Repressor</keyword>
<dbReference type="InterPro" id="IPR023696">
    <property type="entry name" value="Ureohydrolase_dom_sf"/>
</dbReference>
<keyword evidence="7" id="KW-0804">Transcription</keyword>
<feature type="active site" description="Proton acceptor" evidence="10">
    <location>
        <position position="144"/>
    </location>
</feature>
<dbReference type="Pfam" id="PF00850">
    <property type="entry name" value="Hist_deacetyl"/>
    <property type="match status" value="1"/>
</dbReference>
<reference evidence="15 16" key="1">
    <citation type="submission" date="2015-10" db="EMBL/GenBank/DDBJ databases">
        <title>Genome analyses suggest a sexual origin of heterokaryosis in a supposedly ancient asexual fungus.</title>
        <authorList>
            <person name="Ropars J."/>
            <person name="Sedzielewska K."/>
            <person name="Noel J."/>
            <person name="Charron P."/>
            <person name="Farinelli L."/>
            <person name="Marton T."/>
            <person name="Kruger M."/>
            <person name="Pelin A."/>
            <person name="Brachmann A."/>
            <person name="Corradi N."/>
        </authorList>
    </citation>
    <scope>NUCLEOTIDE SEQUENCE [LARGE SCALE GENOMIC DNA]</scope>
    <source>
        <strain evidence="15 16">A4</strain>
    </source>
</reference>
<feature type="compositionally biased region" description="Acidic residues" evidence="13">
    <location>
        <begin position="391"/>
        <end position="401"/>
    </location>
</feature>
<evidence type="ECO:0000256" key="4">
    <source>
        <dbReference type="ARBA" id="ARBA00022801"/>
    </source>
</evidence>
<dbReference type="Proteomes" id="UP000234323">
    <property type="component" value="Unassembled WGS sequence"/>
</dbReference>
<dbReference type="EMBL" id="LLXI01000024">
    <property type="protein sequence ID" value="PKY38317.1"/>
    <property type="molecule type" value="Genomic_DNA"/>
</dbReference>
<dbReference type="EC" id="3.5.1.98" evidence="2"/>
<feature type="compositionally biased region" description="Basic and acidic residues" evidence="13">
    <location>
        <begin position="475"/>
        <end position="490"/>
    </location>
</feature>
<evidence type="ECO:0000259" key="14">
    <source>
        <dbReference type="Pfam" id="PF00850"/>
    </source>
</evidence>
<name>A0A2I1FVA1_9GLOM</name>
<comment type="subcellular location">
    <subcellularLocation>
        <location evidence="1">Nucleus</location>
    </subcellularLocation>
</comment>
<dbReference type="PRINTS" id="PR01270">
    <property type="entry name" value="HDASUPER"/>
</dbReference>
<dbReference type="GO" id="GO:0032221">
    <property type="term" value="C:Rpd3S complex"/>
    <property type="evidence" value="ECO:0007669"/>
    <property type="project" value="UniProtKB-ARBA"/>
</dbReference>
<evidence type="ECO:0000256" key="7">
    <source>
        <dbReference type="ARBA" id="ARBA00023163"/>
    </source>
</evidence>
<keyword evidence="12" id="KW-0479">Metal-binding</keyword>
<feature type="binding site" evidence="12">
    <location>
        <position position="179"/>
    </location>
    <ligand>
        <name>a divalent metal cation</name>
        <dbReference type="ChEBI" id="CHEBI:60240"/>
    </ligand>
</feature>
<evidence type="ECO:0000313" key="15">
    <source>
        <dbReference type="EMBL" id="PKY38317.1"/>
    </source>
</evidence>
<feature type="compositionally biased region" description="Polar residues" evidence="13">
    <location>
        <begin position="493"/>
        <end position="503"/>
    </location>
</feature>
<keyword evidence="5" id="KW-0156">Chromatin regulator</keyword>
<evidence type="ECO:0000256" key="8">
    <source>
        <dbReference type="ARBA" id="ARBA00023242"/>
    </source>
</evidence>
<evidence type="ECO:0000256" key="6">
    <source>
        <dbReference type="ARBA" id="ARBA00023015"/>
    </source>
</evidence>
<keyword evidence="6" id="KW-0805">Transcription regulation</keyword>
<feature type="compositionally biased region" description="Low complexity" evidence="13">
    <location>
        <begin position="512"/>
        <end position="525"/>
    </location>
</feature>
<dbReference type="OrthoDB" id="1918432at2759"/>
<feature type="compositionally biased region" description="Low complexity" evidence="13">
    <location>
        <begin position="558"/>
        <end position="567"/>
    </location>
</feature>
<dbReference type="InterPro" id="IPR037138">
    <property type="entry name" value="His_deacetylse_dom_sf"/>
</dbReference>
<keyword evidence="16" id="KW-1185">Reference proteome</keyword>
<feature type="binding site" evidence="11">
    <location>
        <position position="306"/>
    </location>
    <ligand>
        <name>substrate</name>
    </ligand>
</feature>
<dbReference type="PRINTS" id="PR01271">
    <property type="entry name" value="HISDACETLASE"/>
</dbReference>
<evidence type="ECO:0000256" key="5">
    <source>
        <dbReference type="ARBA" id="ARBA00022853"/>
    </source>
</evidence>
<dbReference type="FunFam" id="3.40.800.20:FF:000001">
    <property type="entry name" value="Histone deacetylase"/>
    <property type="match status" value="1"/>
</dbReference>
<gene>
    <name evidence="15" type="ORF">RhiirA4_537189</name>
</gene>
<dbReference type="GO" id="GO:0070210">
    <property type="term" value="C:Rpd3L-Expanded complex"/>
    <property type="evidence" value="ECO:0007669"/>
    <property type="project" value="TreeGrafter"/>
</dbReference>
<comment type="caution">
    <text evidence="15">The sequence shown here is derived from an EMBL/GenBank/DDBJ whole genome shotgun (WGS) entry which is preliminary data.</text>
</comment>
<dbReference type="SUPFAM" id="SSF52768">
    <property type="entry name" value="Arginase/deacetylase"/>
    <property type="match status" value="1"/>
</dbReference>
<comment type="similarity">
    <text evidence="9">Belongs to the histone deacetylase family. HD Type 1 subfamily.</text>
</comment>
<feature type="binding site" evidence="11">
    <location>
        <position position="152"/>
    </location>
    <ligand>
        <name>substrate</name>
    </ligand>
</feature>
<dbReference type="VEuPathDB" id="FungiDB:RhiirA1_457737"/>
<dbReference type="InterPro" id="IPR023801">
    <property type="entry name" value="His_deacetylse_dom"/>
</dbReference>